<dbReference type="Gene3D" id="1.25.40.10">
    <property type="entry name" value="Tetratricopeptide repeat domain"/>
    <property type="match status" value="1"/>
</dbReference>
<proteinExistence type="predicted"/>
<evidence type="ECO:0000259" key="1">
    <source>
        <dbReference type="Pfam" id="PF05729"/>
    </source>
</evidence>
<dbReference type="AlphaFoldDB" id="A0A451BMG4"/>
<gene>
    <name evidence="2" type="ORF">BECKSD772D_GA0070982_105024</name>
</gene>
<dbReference type="InterPro" id="IPR027417">
    <property type="entry name" value="P-loop_NTPase"/>
</dbReference>
<sequence>MRRGRDDNWELFREMTFDFSQNEYQSLSKLIQREPKAIIPFVGAGLSLYGAPDARLPLWGELIDKLATTAVERGLMNSSDMERITHDRSQGRVIAATDYVIRSLGLPGFRQRVEELLDIEDKKIPPAIQRLVSIKWSLIITTNLDQFIERAWLNKHRAPLTVITHADRTQLMRVAAPGFGINQNTAGILAKIHGTVERPETWVFDSNAYRSLAGDGTSSYAEALRTLLLKNILFLGYGLSDFDIDIFIDQIITMFPFGVGSAFAVIPNTNSKNNKLLGIIRDYGIRPIWYCIDSTKFNEPDAGHGQVVEFLSQLVLDWYEIQGKLESDWQGFSAPIPDSVGRQQEAERLIEKVASSSIMGIQIVGPPGSGKTTFVRNTLADNSASVAEAGYQGIFAHSFNLLNESIFINGFYKFLFSVDGDELDNGRKLQHICRKIINRKYIVILDGLEELLRNDGQLESPIISHILMAASAGMSFVICTSRRPLKYPTLKFFDLSNLNTDNVQSLLRQRNHYEASNLVIKQISDSIGSNPLAVEMASGLLDPAHFNAYTRQKVVETTLGTFSSQHGDSLLYDLLGAMVDGLSLHENTLLKIIGIFPGSIPLGQLYTMVGSPSDAGGLFVKLGEKDLWESARELLRKRLIQSENGSKLAMHPLVREFIRGRTTNAEAENIHKAAISYLELLAGPKDPETFWDAKIFFDICYHAAKSGDWIYFDKVFFYRLNRKHKNYLGNVIGSWEDYLYLATLTLYQAGHLTESKPVMRAPYYYSCIARALKHLGRTEESKDFYRKCLRASIAEKHDETARYTNNFLSLMIISGNLSYAQQLVPVNFGTLQWIPQTWRRCWQEEYACNSVGYLYGMLGFIDKGLEFCEYGRNTWKRYGEPKRELFDYYQVYFSELLLANDGKFWSEALPIAEDAIAKGRRNGWKETEATALRTLAAINRCRSTAMYELQYLDNAERLLEQASNVISKISLPRTEAGILLEYLRTVVYRMVFFNIDVIEWHKFSEVLSRLKIIIEQSNFELLRPEYLAAKGWSALQTGNRSNAERFIHEAFRLCNENGSRLFAESSYYLVGALAQRLAVKPIWHPINLQLPTPSKLVELSYEEENIQVAIANSFS</sequence>
<name>A0A451BMG4_9GAMM</name>
<dbReference type="EMBL" id="CAADHB010000050">
    <property type="protein sequence ID" value="VFK79458.1"/>
    <property type="molecule type" value="Genomic_DNA"/>
</dbReference>
<reference evidence="2" key="1">
    <citation type="submission" date="2019-02" db="EMBL/GenBank/DDBJ databases">
        <authorList>
            <person name="Gruber-Vodicka R. H."/>
            <person name="Seah K. B. B."/>
        </authorList>
    </citation>
    <scope>NUCLEOTIDE SEQUENCE</scope>
    <source>
        <strain evidence="2">BECK_S127</strain>
    </source>
</reference>
<accession>A0A451BMG4</accession>
<feature type="domain" description="NACHT" evidence="1">
    <location>
        <begin position="363"/>
        <end position="468"/>
    </location>
</feature>
<dbReference type="Gene3D" id="3.40.50.300">
    <property type="entry name" value="P-loop containing nucleotide triphosphate hydrolases"/>
    <property type="match status" value="1"/>
</dbReference>
<organism evidence="2">
    <name type="scientific">Candidatus Kentrum sp. SD</name>
    <dbReference type="NCBI Taxonomy" id="2126332"/>
    <lineage>
        <taxon>Bacteria</taxon>
        <taxon>Pseudomonadati</taxon>
        <taxon>Pseudomonadota</taxon>
        <taxon>Gammaproteobacteria</taxon>
        <taxon>Candidatus Kentrum</taxon>
    </lineage>
</organism>
<dbReference type="SUPFAM" id="SSF52540">
    <property type="entry name" value="P-loop containing nucleoside triphosphate hydrolases"/>
    <property type="match status" value="1"/>
</dbReference>
<dbReference type="Pfam" id="PF13289">
    <property type="entry name" value="SIR2_2"/>
    <property type="match status" value="1"/>
</dbReference>
<dbReference type="InterPro" id="IPR011990">
    <property type="entry name" value="TPR-like_helical_dom_sf"/>
</dbReference>
<protein>
    <submittedName>
        <fullName evidence="2">NACHT domain-containing protein</fullName>
    </submittedName>
</protein>
<dbReference type="Pfam" id="PF05729">
    <property type="entry name" value="NACHT"/>
    <property type="match status" value="1"/>
</dbReference>
<evidence type="ECO:0000313" key="2">
    <source>
        <dbReference type="EMBL" id="VFK79458.1"/>
    </source>
</evidence>
<dbReference type="InterPro" id="IPR007111">
    <property type="entry name" value="NACHT_NTPase"/>
</dbReference>